<keyword evidence="2 8" id="KW-0812">Transmembrane</keyword>
<feature type="transmembrane region" description="Helical" evidence="9">
    <location>
        <begin position="231"/>
        <end position="252"/>
    </location>
</feature>
<sequence>MFNKRKGGRLVDTFVVNLALADLIFVLTLPLWAISASQEHRWIFSDGLCKISSYIISVNRFSNIFFLTCMSVDRYLAVVRMLDSRFLRNTRCIQLSCGGVWILSFALGAPSLVFRRVVNLKECGKYCLEETESPIFQGLSLASFFLAFVLPVLVILLCYGSIMAQLRQKAGMANPRTEARRRHSLKIVFTIITVFVVSWTPFNVFKTILIGSKLQGINMSSRVESLLSQGLILSSCLAFFNSCANPAIYLFLDHHFRQHAQNVYLRCVGKPGLQKGHASSSSFSLDSGSGSTTTRSRLFSINLKN</sequence>
<evidence type="ECO:0000256" key="1">
    <source>
        <dbReference type="ARBA" id="ARBA00004141"/>
    </source>
</evidence>
<dbReference type="Pfam" id="PF00001">
    <property type="entry name" value="7tm_1"/>
    <property type="match status" value="1"/>
</dbReference>
<dbReference type="PANTHER" id="PTHR10489:SF954">
    <property type="entry name" value="G PROTEIN-COUPLED RECEPTOR 25"/>
    <property type="match status" value="1"/>
</dbReference>
<dbReference type="PRINTS" id="PR00237">
    <property type="entry name" value="GPCRRHODOPSN"/>
</dbReference>
<proteinExistence type="inferred from homology"/>
<feature type="transmembrane region" description="Helical" evidence="9">
    <location>
        <begin position="54"/>
        <end position="72"/>
    </location>
</feature>
<keyword evidence="3 9" id="KW-1133">Transmembrane helix</keyword>
<reference evidence="11" key="1">
    <citation type="thesis" date="2021" institute="BYU ScholarsArchive" country="Provo, UT, USA">
        <title>Applications of and Algorithms for Genome Assembly and Genomic Analyses with an Emphasis on Marine Teleosts.</title>
        <authorList>
            <person name="Pickett B.D."/>
        </authorList>
    </citation>
    <scope>NUCLEOTIDE SEQUENCE</scope>
    <source>
        <strain evidence="11">HI-2016</strain>
    </source>
</reference>
<evidence type="ECO:0000256" key="3">
    <source>
        <dbReference type="ARBA" id="ARBA00022989"/>
    </source>
</evidence>
<dbReference type="InterPro" id="IPR050119">
    <property type="entry name" value="CCR1-9-like"/>
</dbReference>
<dbReference type="GO" id="GO:0006955">
    <property type="term" value="P:immune response"/>
    <property type="evidence" value="ECO:0007669"/>
    <property type="project" value="TreeGrafter"/>
</dbReference>
<keyword evidence="12" id="KW-1185">Reference proteome</keyword>
<dbReference type="Proteomes" id="UP000824540">
    <property type="component" value="Unassembled WGS sequence"/>
</dbReference>
<keyword evidence="5 9" id="KW-0472">Membrane</keyword>
<keyword evidence="7 8" id="KW-0807">Transducer</keyword>
<feature type="transmembrane region" description="Helical" evidence="9">
    <location>
        <begin position="93"/>
        <end position="114"/>
    </location>
</feature>
<comment type="caution">
    <text evidence="11">The sequence shown here is derived from an EMBL/GenBank/DDBJ whole genome shotgun (WGS) entry which is preliminary data.</text>
</comment>
<evidence type="ECO:0000256" key="8">
    <source>
        <dbReference type="RuleBase" id="RU000688"/>
    </source>
</evidence>
<dbReference type="SUPFAM" id="SSF81321">
    <property type="entry name" value="Family A G protein-coupled receptor-like"/>
    <property type="match status" value="1"/>
</dbReference>
<dbReference type="Gene3D" id="1.20.1070.10">
    <property type="entry name" value="Rhodopsin 7-helix transmembrane proteins"/>
    <property type="match status" value="1"/>
</dbReference>
<dbReference type="GO" id="GO:0007204">
    <property type="term" value="P:positive regulation of cytosolic calcium ion concentration"/>
    <property type="evidence" value="ECO:0007669"/>
    <property type="project" value="TreeGrafter"/>
</dbReference>
<name>A0A8T2PLG1_9TELE</name>
<feature type="transmembrane region" description="Helical" evidence="9">
    <location>
        <begin position="187"/>
        <end position="211"/>
    </location>
</feature>
<dbReference type="PRINTS" id="PR01157">
    <property type="entry name" value="P2YPURNOCPTR"/>
</dbReference>
<dbReference type="GO" id="GO:0009897">
    <property type="term" value="C:external side of plasma membrane"/>
    <property type="evidence" value="ECO:0007669"/>
    <property type="project" value="TreeGrafter"/>
</dbReference>
<keyword evidence="4 8" id="KW-0297">G-protein coupled receptor</keyword>
<feature type="transmembrane region" description="Helical" evidence="9">
    <location>
        <begin position="141"/>
        <end position="166"/>
    </location>
</feature>
<accession>A0A8T2PLG1</accession>
<evidence type="ECO:0000256" key="5">
    <source>
        <dbReference type="ARBA" id="ARBA00023136"/>
    </source>
</evidence>
<comment type="subcellular location">
    <subcellularLocation>
        <location evidence="1">Membrane</location>
        <topology evidence="1">Multi-pass membrane protein</topology>
    </subcellularLocation>
</comment>
<dbReference type="EMBL" id="JAFBMS010000004">
    <property type="protein sequence ID" value="KAG9352916.1"/>
    <property type="molecule type" value="Genomic_DNA"/>
</dbReference>
<evidence type="ECO:0000256" key="6">
    <source>
        <dbReference type="ARBA" id="ARBA00023170"/>
    </source>
</evidence>
<dbReference type="PANTHER" id="PTHR10489">
    <property type="entry name" value="CELL ADHESION MOLECULE"/>
    <property type="match status" value="1"/>
</dbReference>
<evidence type="ECO:0000256" key="2">
    <source>
        <dbReference type="ARBA" id="ARBA00022692"/>
    </source>
</evidence>
<protein>
    <recommendedName>
        <fullName evidence="10">G-protein coupled receptors family 1 profile domain-containing protein</fullName>
    </recommendedName>
</protein>
<evidence type="ECO:0000256" key="7">
    <source>
        <dbReference type="ARBA" id="ARBA00023224"/>
    </source>
</evidence>
<dbReference type="InterPro" id="IPR000276">
    <property type="entry name" value="GPCR_Rhodpsn"/>
</dbReference>
<organism evidence="11 12">
    <name type="scientific">Albula glossodonta</name>
    <name type="common">roundjaw bonefish</name>
    <dbReference type="NCBI Taxonomy" id="121402"/>
    <lineage>
        <taxon>Eukaryota</taxon>
        <taxon>Metazoa</taxon>
        <taxon>Chordata</taxon>
        <taxon>Craniata</taxon>
        <taxon>Vertebrata</taxon>
        <taxon>Euteleostomi</taxon>
        <taxon>Actinopterygii</taxon>
        <taxon>Neopterygii</taxon>
        <taxon>Teleostei</taxon>
        <taxon>Albuliformes</taxon>
        <taxon>Albulidae</taxon>
        <taxon>Albula</taxon>
    </lineage>
</organism>
<dbReference type="InterPro" id="IPR017452">
    <property type="entry name" value="GPCR_Rhodpsn_7TM"/>
</dbReference>
<comment type="similarity">
    <text evidence="8">Belongs to the G-protein coupled receptor 1 family.</text>
</comment>
<evidence type="ECO:0000256" key="4">
    <source>
        <dbReference type="ARBA" id="ARBA00023040"/>
    </source>
</evidence>
<dbReference type="GO" id="GO:0016493">
    <property type="term" value="F:C-C chemokine receptor activity"/>
    <property type="evidence" value="ECO:0007669"/>
    <property type="project" value="TreeGrafter"/>
</dbReference>
<dbReference type="PROSITE" id="PS00237">
    <property type="entry name" value="G_PROTEIN_RECEP_F1_1"/>
    <property type="match status" value="1"/>
</dbReference>
<dbReference type="GO" id="GO:0060326">
    <property type="term" value="P:cell chemotaxis"/>
    <property type="evidence" value="ECO:0007669"/>
    <property type="project" value="TreeGrafter"/>
</dbReference>
<dbReference type="PROSITE" id="PS50262">
    <property type="entry name" value="G_PROTEIN_RECEP_F1_2"/>
    <property type="match status" value="1"/>
</dbReference>
<dbReference type="GO" id="GO:0019722">
    <property type="term" value="P:calcium-mediated signaling"/>
    <property type="evidence" value="ECO:0007669"/>
    <property type="project" value="TreeGrafter"/>
</dbReference>
<gene>
    <name evidence="11" type="ORF">JZ751_017492</name>
</gene>
<evidence type="ECO:0000313" key="11">
    <source>
        <dbReference type="EMBL" id="KAG9352916.1"/>
    </source>
</evidence>
<dbReference type="OrthoDB" id="8935849at2759"/>
<feature type="domain" description="G-protein coupled receptors family 1 profile" evidence="10">
    <location>
        <begin position="1"/>
        <end position="249"/>
    </location>
</feature>
<evidence type="ECO:0000313" key="12">
    <source>
        <dbReference type="Proteomes" id="UP000824540"/>
    </source>
</evidence>
<evidence type="ECO:0000259" key="10">
    <source>
        <dbReference type="PROSITE" id="PS50262"/>
    </source>
</evidence>
<keyword evidence="6 8" id="KW-0675">Receptor</keyword>
<dbReference type="AlphaFoldDB" id="A0A8T2PLG1"/>
<evidence type="ECO:0000256" key="9">
    <source>
        <dbReference type="SAM" id="Phobius"/>
    </source>
</evidence>
<dbReference type="GO" id="GO:0019957">
    <property type="term" value="F:C-C chemokine binding"/>
    <property type="evidence" value="ECO:0007669"/>
    <property type="project" value="TreeGrafter"/>
</dbReference>
<feature type="transmembrane region" description="Helical" evidence="9">
    <location>
        <begin position="12"/>
        <end position="34"/>
    </location>
</feature>